<evidence type="ECO:0000313" key="1">
    <source>
        <dbReference type="EMBL" id="EOY47532.1"/>
    </source>
</evidence>
<sequence>MHSTTSRGAVLATLLALIGVFATYRALPAGADGWQDCSTGQFCLYTAADGSGTAWAAGPDDDGQTYGADRDDKAVSAWNNTPYWACVYADASYGGGIQALRPGFRGDLSLGSVDLTGDVSSHKLAKAKSGCRTGFERCPDGRLCLFAEPGGRGEATVSTADNPGYGAAWDNKVVSVWNRTGQHVCFFRAPDYTSTWTIDGRDYDAYVVLRGDSTTVPAPYAPTFSSHKFVDSTSEC</sequence>
<dbReference type="Pfam" id="PF03995">
    <property type="entry name" value="Inhibitor_I36"/>
    <property type="match status" value="2"/>
</dbReference>
<name>A0A7U9DP42_STRLI</name>
<dbReference type="RefSeq" id="WP_003976321.1">
    <property type="nucleotide sequence ID" value="NZ_CM001889.1"/>
</dbReference>
<organism evidence="1 2">
    <name type="scientific">Streptomyces lividans 1326</name>
    <dbReference type="NCBI Taxonomy" id="1200984"/>
    <lineage>
        <taxon>Bacteria</taxon>
        <taxon>Bacillati</taxon>
        <taxon>Actinomycetota</taxon>
        <taxon>Actinomycetes</taxon>
        <taxon>Kitasatosporales</taxon>
        <taxon>Streptomycetaceae</taxon>
        <taxon>Streptomyces</taxon>
    </lineage>
</organism>
<dbReference type="Proteomes" id="UP000014062">
    <property type="component" value="Chromosome"/>
</dbReference>
<evidence type="ECO:0000313" key="2">
    <source>
        <dbReference type="Proteomes" id="UP000014062"/>
    </source>
</evidence>
<dbReference type="AlphaFoldDB" id="A0A7U9DP42"/>
<reference evidence="2" key="1">
    <citation type="journal article" date="2013" name="Genome Biol. Evol.">
        <title>The genome sequence of Streptomyces lividans 66 reveals a novel tRNA-dependent peptide biosynthetic system within a metal-related genomic island.</title>
        <authorList>
            <person name="Cruz-Morales P."/>
            <person name="Vijgenboom E."/>
            <person name="Iruegas-Bocardo F."/>
            <person name="Girard G."/>
            <person name="Yanez-Guerra L.A."/>
            <person name="Ramos-Aboites H.E."/>
            <person name="Pernodet J.L."/>
            <person name="Anne J."/>
            <person name="van Wezel G.P."/>
            <person name="Barona-Gomez F."/>
        </authorList>
    </citation>
    <scope>NUCLEOTIDE SEQUENCE [LARGE SCALE GENOMIC DNA]</scope>
    <source>
        <strain evidence="2">1326</strain>
    </source>
</reference>
<dbReference type="EMBL" id="CM001889">
    <property type="protein sequence ID" value="EOY47532.1"/>
    <property type="molecule type" value="Genomic_DNA"/>
</dbReference>
<gene>
    <name evidence="1" type="ORF">SLI_2817</name>
</gene>
<protein>
    <submittedName>
        <fullName evidence="1">Secreted protein</fullName>
    </submittedName>
</protein>
<proteinExistence type="predicted"/>
<accession>A0A7U9DP42</accession>